<dbReference type="GO" id="GO:0016787">
    <property type="term" value="F:hydrolase activity"/>
    <property type="evidence" value="ECO:0007669"/>
    <property type="project" value="UniProtKB-KW"/>
</dbReference>
<dbReference type="AlphaFoldDB" id="A0A1I0DGY6"/>
<gene>
    <name evidence="7" type="ORF">SAMN02583745_01985</name>
</gene>
<dbReference type="SFLD" id="SFLDS00003">
    <property type="entry name" value="Haloacid_Dehalogenase"/>
    <property type="match status" value="1"/>
</dbReference>
<evidence type="ECO:0000256" key="5">
    <source>
        <dbReference type="ARBA" id="ARBA00022842"/>
    </source>
</evidence>
<comment type="similarity">
    <text evidence="2">Belongs to the HAD-like hydrolase superfamily. CbbY/CbbZ/Gph/YieH family.</text>
</comment>
<dbReference type="Pfam" id="PF13419">
    <property type="entry name" value="HAD_2"/>
    <property type="match status" value="1"/>
</dbReference>
<comment type="cofactor">
    <cofactor evidence="1">
        <name>Mg(2+)</name>
        <dbReference type="ChEBI" id="CHEBI:18420"/>
    </cofactor>
</comment>
<sequence length="221" mass="24369">MPHKMKIDAVIFDMDGLIIDSEPLWKQAERQVLMNYGLDPETQARLLDTRGLRVDEVVRLWINAASKTGLDLVNMVDEINDTASKLIHDHKPVLPGVEYALSLCKENGLLVGLASASPTKLIESVLDSLGISSLFDVVVSAENMVYSKPHPEVYLETANQLEVSPLACVSLEDSINGMIAAKAARMRSIVVSNEDDFNDPRFGLADYHLSSLLDLKLKHIS</sequence>
<protein>
    <submittedName>
        <fullName evidence="7">Sugar-phosphatase</fullName>
    </submittedName>
</protein>
<dbReference type="SUPFAM" id="SSF56784">
    <property type="entry name" value="HAD-like"/>
    <property type="match status" value="1"/>
</dbReference>
<dbReference type="PANTHER" id="PTHR46193:SF18">
    <property type="entry name" value="HEXITOL PHOSPHATASE B"/>
    <property type="match status" value="1"/>
</dbReference>
<evidence type="ECO:0000256" key="4">
    <source>
        <dbReference type="ARBA" id="ARBA00022801"/>
    </source>
</evidence>
<keyword evidence="6" id="KW-0119">Carbohydrate metabolism</keyword>
<evidence type="ECO:0000256" key="3">
    <source>
        <dbReference type="ARBA" id="ARBA00022723"/>
    </source>
</evidence>
<dbReference type="SFLD" id="SFLDG01129">
    <property type="entry name" value="C1.5:_HAD__Beta-PGM__Phosphata"/>
    <property type="match status" value="1"/>
</dbReference>
<evidence type="ECO:0000256" key="2">
    <source>
        <dbReference type="ARBA" id="ARBA00006171"/>
    </source>
</evidence>
<name>A0A1I0DGY6_9GAMM</name>
<evidence type="ECO:0000256" key="1">
    <source>
        <dbReference type="ARBA" id="ARBA00001946"/>
    </source>
</evidence>
<dbReference type="InterPro" id="IPR023214">
    <property type="entry name" value="HAD_sf"/>
</dbReference>
<keyword evidence="4" id="KW-0378">Hydrolase</keyword>
<dbReference type="SFLD" id="SFLDG01135">
    <property type="entry name" value="C1.5.6:_HAD__Beta-PGM__Phospha"/>
    <property type="match status" value="1"/>
</dbReference>
<dbReference type="GO" id="GO:0000287">
    <property type="term" value="F:magnesium ion binding"/>
    <property type="evidence" value="ECO:0007669"/>
    <property type="project" value="UniProtKB-ARBA"/>
</dbReference>
<dbReference type="PRINTS" id="PR00413">
    <property type="entry name" value="HADHALOGNASE"/>
</dbReference>
<dbReference type="RefSeq" id="WP_093320432.1">
    <property type="nucleotide sequence ID" value="NZ_FOHV01000016.1"/>
</dbReference>
<keyword evidence="5" id="KW-0460">Magnesium</keyword>
<keyword evidence="3" id="KW-0479">Metal-binding</keyword>
<dbReference type="OrthoDB" id="9800058at2"/>
<accession>A0A1I0DGY6</accession>
<dbReference type="InterPro" id="IPR006439">
    <property type="entry name" value="HAD-SF_hydro_IA"/>
</dbReference>
<dbReference type="InterPro" id="IPR051600">
    <property type="entry name" value="Beta-PGM-like"/>
</dbReference>
<dbReference type="NCBIfam" id="TIGR01509">
    <property type="entry name" value="HAD-SF-IA-v3"/>
    <property type="match status" value="1"/>
</dbReference>
<evidence type="ECO:0000313" key="8">
    <source>
        <dbReference type="Proteomes" id="UP000242642"/>
    </source>
</evidence>
<dbReference type="Gene3D" id="3.40.50.1000">
    <property type="entry name" value="HAD superfamily/HAD-like"/>
    <property type="match status" value="1"/>
</dbReference>
<dbReference type="Gene3D" id="1.10.150.240">
    <property type="entry name" value="Putative phosphatase, domain 2"/>
    <property type="match status" value="1"/>
</dbReference>
<dbReference type="NCBIfam" id="NF008087">
    <property type="entry name" value="PRK10826.1"/>
    <property type="match status" value="1"/>
</dbReference>
<dbReference type="InterPro" id="IPR041492">
    <property type="entry name" value="HAD_2"/>
</dbReference>
<dbReference type="InterPro" id="IPR036412">
    <property type="entry name" value="HAD-like_sf"/>
</dbReference>
<dbReference type="STRING" id="1123402.SAMN02583745_01985"/>
<dbReference type="FunFam" id="3.40.50.1000:FF:000036">
    <property type="entry name" value="HAD family hydrolase"/>
    <property type="match status" value="1"/>
</dbReference>
<keyword evidence="8" id="KW-1185">Reference proteome</keyword>
<dbReference type="InterPro" id="IPR023198">
    <property type="entry name" value="PGP-like_dom2"/>
</dbReference>
<evidence type="ECO:0000313" key="7">
    <source>
        <dbReference type="EMBL" id="SET31638.1"/>
    </source>
</evidence>
<dbReference type="Proteomes" id="UP000242642">
    <property type="component" value="Unassembled WGS sequence"/>
</dbReference>
<evidence type="ECO:0000256" key="6">
    <source>
        <dbReference type="ARBA" id="ARBA00023277"/>
    </source>
</evidence>
<dbReference type="EMBL" id="FOHV01000016">
    <property type="protein sequence ID" value="SET31638.1"/>
    <property type="molecule type" value="Genomic_DNA"/>
</dbReference>
<dbReference type="PANTHER" id="PTHR46193">
    <property type="entry name" value="6-PHOSPHOGLUCONATE PHOSPHATASE"/>
    <property type="match status" value="1"/>
</dbReference>
<proteinExistence type="inferred from homology"/>
<organism evidence="7 8">
    <name type="scientific">Thorsellia anophelis DSM 18579</name>
    <dbReference type="NCBI Taxonomy" id="1123402"/>
    <lineage>
        <taxon>Bacteria</taxon>
        <taxon>Pseudomonadati</taxon>
        <taxon>Pseudomonadota</taxon>
        <taxon>Gammaproteobacteria</taxon>
        <taxon>Enterobacterales</taxon>
        <taxon>Thorselliaceae</taxon>
        <taxon>Thorsellia</taxon>
    </lineage>
</organism>
<reference evidence="8" key="1">
    <citation type="submission" date="2016-10" db="EMBL/GenBank/DDBJ databases">
        <authorList>
            <person name="Varghese N."/>
            <person name="Submissions S."/>
        </authorList>
    </citation>
    <scope>NUCLEOTIDE SEQUENCE [LARGE SCALE GENOMIC DNA]</scope>
    <source>
        <strain evidence="8">DSM 18579</strain>
    </source>
</reference>